<dbReference type="Gene3D" id="3.40.50.1820">
    <property type="entry name" value="alpha/beta hydrolase"/>
    <property type="match status" value="1"/>
</dbReference>
<dbReference type="AlphaFoldDB" id="A0A8H8U330"/>
<accession>A0A8H8U330</accession>
<dbReference type="EMBL" id="QGMH01000027">
    <property type="protein sequence ID" value="TVY28706.1"/>
    <property type="molecule type" value="Genomic_DNA"/>
</dbReference>
<dbReference type="InterPro" id="IPR029058">
    <property type="entry name" value="AB_hydrolase_fold"/>
</dbReference>
<dbReference type="GO" id="GO:0046464">
    <property type="term" value="P:acylglycerol catabolic process"/>
    <property type="evidence" value="ECO:0007669"/>
    <property type="project" value="TreeGrafter"/>
</dbReference>
<dbReference type="GeneID" id="41982595"/>
<reference evidence="2 3" key="1">
    <citation type="submission" date="2018-05" db="EMBL/GenBank/DDBJ databases">
        <title>Genome sequencing and assembly of the regulated plant pathogen Lachnellula willkommii and related sister species for the development of diagnostic species identification markers.</title>
        <authorList>
            <person name="Giroux E."/>
            <person name="Bilodeau G."/>
        </authorList>
    </citation>
    <scope>NUCLEOTIDE SEQUENCE [LARGE SCALE GENOMIC DNA]</scope>
    <source>
        <strain evidence="2 3">CBS 185.66</strain>
    </source>
</reference>
<dbReference type="RefSeq" id="XP_031007494.1">
    <property type="nucleotide sequence ID" value="XM_031147374.1"/>
</dbReference>
<dbReference type="SUPFAM" id="SSF53474">
    <property type="entry name" value="alpha/beta-Hydrolases"/>
    <property type="match status" value="1"/>
</dbReference>
<dbReference type="OrthoDB" id="294702at2759"/>
<dbReference type="PANTHER" id="PTHR43798:SF5">
    <property type="entry name" value="MONOACYLGLYCEROL LIPASE ABHD6"/>
    <property type="match status" value="1"/>
</dbReference>
<protein>
    <recommendedName>
        <fullName evidence="1">AB hydrolase-1 domain-containing protein</fullName>
    </recommendedName>
</protein>
<name>A0A8H8U330_9HELO</name>
<dbReference type="GO" id="GO:0047372">
    <property type="term" value="F:monoacylglycerol lipase activity"/>
    <property type="evidence" value="ECO:0007669"/>
    <property type="project" value="TreeGrafter"/>
</dbReference>
<keyword evidence="3" id="KW-1185">Reference proteome</keyword>
<dbReference type="Pfam" id="PF12697">
    <property type="entry name" value="Abhydrolase_6"/>
    <property type="match status" value="1"/>
</dbReference>
<dbReference type="PANTHER" id="PTHR43798">
    <property type="entry name" value="MONOACYLGLYCEROL LIPASE"/>
    <property type="match status" value="1"/>
</dbReference>
<dbReference type="InterPro" id="IPR000073">
    <property type="entry name" value="AB_hydrolase_1"/>
</dbReference>
<organism evidence="2 3">
    <name type="scientific">Lachnellula hyalina</name>
    <dbReference type="NCBI Taxonomy" id="1316788"/>
    <lineage>
        <taxon>Eukaryota</taxon>
        <taxon>Fungi</taxon>
        <taxon>Dikarya</taxon>
        <taxon>Ascomycota</taxon>
        <taxon>Pezizomycotina</taxon>
        <taxon>Leotiomycetes</taxon>
        <taxon>Helotiales</taxon>
        <taxon>Lachnaceae</taxon>
        <taxon>Lachnellula</taxon>
    </lineage>
</organism>
<evidence type="ECO:0000313" key="3">
    <source>
        <dbReference type="Proteomes" id="UP000431533"/>
    </source>
</evidence>
<feature type="domain" description="AB hydrolase-1" evidence="1">
    <location>
        <begin position="37"/>
        <end position="303"/>
    </location>
</feature>
<comment type="caution">
    <text evidence="2">The sequence shown here is derived from an EMBL/GenBank/DDBJ whole genome shotgun (WGS) entry which is preliminary data.</text>
</comment>
<evidence type="ECO:0000313" key="2">
    <source>
        <dbReference type="EMBL" id="TVY28706.1"/>
    </source>
</evidence>
<gene>
    <name evidence="2" type="ORF">LHYA1_G002397</name>
</gene>
<dbReference type="InterPro" id="IPR050266">
    <property type="entry name" value="AB_hydrolase_sf"/>
</dbReference>
<proteinExistence type="predicted"/>
<sequence>MATTWDAGEKSAMVSIGTHALFLSASGPGRKPGAPVVLLMPGSGSTVDEWVGVRRLVTPFARWVEYDRPGLGRSESPVARPDAISAVSAAGELDVFLKKAGVAPPYLIVCHSCGGLSAREFLHLRPNDVVGMVFVDANTEKSFDGGNWPLPYISNVMGDLDWNEGTGLTANQKLAKEEWEVVLKMQQDPQHHLTEAAESQGYKASQTVLAAKKQFEKQALGDRAISVIRGNAPRDLQRMYDAGVAAGNGTEEDRRLFREYLESADEKDHLWQEEILRLSSFGRLVRSTSGHNVQMVEPELVAEEIRWFTTNFFFFLSPTMCFYDRYIFACGDIEWACFRQFCPKNTLLRHVCGKKMEMEPPVSRPTLCRICLELKKKTERIGELKSHIRRMKREGSQDDEADPRNDFLIATDLQRIEDLREDLVLLQEHATTSKVISRFNAVDEIDKLEDAHDAINDERVQFQKFAKTLALVLEE</sequence>
<dbReference type="GO" id="GO:0016020">
    <property type="term" value="C:membrane"/>
    <property type="evidence" value="ECO:0007669"/>
    <property type="project" value="TreeGrafter"/>
</dbReference>
<evidence type="ECO:0000259" key="1">
    <source>
        <dbReference type="Pfam" id="PF12697"/>
    </source>
</evidence>
<dbReference type="Proteomes" id="UP000431533">
    <property type="component" value="Unassembled WGS sequence"/>
</dbReference>